<keyword evidence="1" id="KW-0676">Redox-active center</keyword>
<dbReference type="InterPro" id="IPR036249">
    <property type="entry name" value="Thioredoxin-like_sf"/>
</dbReference>
<keyword evidence="2" id="KW-1133">Transmembrane helix</keyword>
<accession>A0A8H2QIC2</accession>
<reference evidence="3 4" key="1">
    <citation type="submission" date="2019-08" db="EMBL/GenBank/DDBJ databases">
        <title>Genomes of Antarctic Bizionia species.</title>
        <authorList>
            <person name="Bowman J.P."/>
        </authorList>
    </citation>
    <scope>NUCLEOTIDE SEQUENCE [LARGE SCALE GENOMIC DNA]</scope>
    <source>
        <strain evidence="3 4">HFD</strain>
    </source>
</reference>
<keyword evidence="2" id="KW-0812">Transmembrane</keyword>
<dbReference type="SUPFAM" id="SSF52833">
    <property type="entry name" value="Thioredoxin-like"/>
    <property type="match status" value="1"/>
</dbReference>
<dbReference type="Proteomes" id="UP000323324">
    <property type="component" value="Unassembled WGS sequence"/>
</dbReference>
<dbReference type="GO" id="GO:0045454">
    <property type="term" value="P:cell redox homeostasis"/>
    <property type="evidence" value="ECO:0007669"/>
    <property type="project" value="TreeGrafter"/>
</dbReference>
<dbReference type="PROSITE" id="PS00194">
    <property type="entry name" value="THIOREDOXIN_1"/>
    <property type="match status" value="1"/>
</dbReference>
<dbReference type="PANTHER" id="PTHR32234">
    <property type="entry name" value="THIOL:DISULFIDE INTERCHANGE PROTEIN DSBD"/>
    <property type="match status" value="1"/>
</dbReference>
<organism evidence="3 4">
    <name type="scientific">Bizionia saleffrena</name>
    <dbReference type="NCBI Taxonomy" id="291189"/>
    <lineage>
        <taxon>Bacteria</taxon>
        <taxon>Pseudomonadati</taxon>
        <taxon>Bacteroidota</taxon>
        <taxon>Flavobacteriia</taxon>
        <taxon>Flavobacteriales</taxon>
        <taxon>Flavobacteriaceae</taxon>
        <taxon>Bizionia</taxon>
    </lineage>
</organism>
<comment type="caution">
    <text evidence="3">The sequence shown here is derived from an EMBL/GenBank/DDBJ whole genome shotgun (WGS) entry which is preliminary data.</text>
</comment>
<name>A0A8H2QIC2_9FLAO</name>
<keyword evidence="2" id="KW-0472">Membrane</keyword>
<gene>
    <name evidence="3" type="ORF">ES676_13890</name>
</gene>
<dbReference type="GO" id="GO:0015035">
    <property type="term" value="F:protein-disulfide reductase activity"/>
    <property type="evidence" value="ECO:0007669"/>
    <property type="project" value="TreeGrafter"/>
</dbReference>
<dbReference type="Pfam" id="PF13899">
    <property type="entry name" value="Thioredoxin_7"/>
    <property type="match status" value="1"/>
</dbReference>
<evidence type="ECO:0000256" key="1">
    <source>
        <dbReference type="ARBA" id="ARBA00023284"/>
    </source>
</evidence>
<evidence type="ECO:0000313" key="3">
    <source>
        <dbReference type="EMBL" id="TYB69509.1"/>
    </source>
</evidence>
<feature type="transmembrane region" description="Helical" evidence="2">
    <location>
        <begin position="21"/>
        <end position="42"/>
    </location>
</feature>
<dbReference type="InterPro" id="IPR017937">
    <property type="entry name" value="Thioredoxin_CS"/>
</dbReference>
<dbReference type="EMBL" id="VSKM01000020">
    <property type="protein sequence ID" value="TYB69509.1"/>
    <property type="molecule type" value="Genomic_DNA"/>
</dbReference>
<evidence type="ECO:0000256" key="2">
    <source>
        <dbReference type="SAM" id="Phobius"/>
    </source>
</evidence>
<proteinExistence type="predicted"/>
<dbReference type="AlphaFoldDB" id="A0A8H2QIC2"/>
<keyword evidence="4" id="KW-1185">Reference proteome</keyword>
<dbReference type="PANTHER" id="PTHR32234:SF0">
    <property type="entry name" value="THIOL:DISULFIDE INTERCHANGE PROTEIN DSBD"/>
    <property type="match status" value="1"/>
</dbReference>
<sequence>MSTVPERHAPFLRELKLNRCSLKYTLLVTIYISLLVTANTAFSQTEEAVNWLSFEQLNTALQEAPKKVFIDFYADWCTPCLKMQKEVFTNKAIVKEINKNYYAVKMNVETTDTIHFGNQVFFNTRAKRRNPIHQIPLLMAQQKDRQFSLPALVFLDEKFKAQARYFQFLSTTQLLTIISEL</sequence>
<protein>
    <submittedName>
        <fullName evidence="3">Thioredoxin fold domain-containing protein</fullName>
    </submittedName>
</protein>
<dbReference type="Gene3D" id="3.40.30.10">
    <property type="entry name" value="Glutaredoxin"/>
    <property type="match status" value="1"/>
</dbReference>
<evidence type="ECO:0000313" key="4">
    <source>
        <dbReference type="Proteomes" id="UP000323324"/>
    </source>
</evidence>